<evidence type="ECO:0008006" key="3">
    <source>
        <dbReference type="Google" id="ProtNLM"/>
    </source>
</evidence>
<keyword evidence="2" id="KW-1185">Reference proteome</keyword>
<name>A0ABN5B640_9SPHN</name>
<accession>A0ABN5B640</accession>
<dbReference type="EMBL" id="CP020083">
    <property type="protein sequence ID" value="ASR50582.1"/>
    <property type="molecule type" value="Genomic_DNA"/>
</dbReference>
<sequence length="132" mass="14541">MALALSAASVMTPPAWTMAPKDSQAMPMDFSHVTSRAQAEALVKRGELVRIRFFPKRFGGRGDRENIGYVPPGALMMIDFANDRVSGLIDLKAIDRLVVEPKYRGKSIVPVQIVYICSGEGEATIDMTLNIW</sequence>
<gene>
    <name evidence="1" type="ORF">B5J99_03110</name>
</gene>
<proteinExistence type="predicted"/>
<evidence type="ECO:0000313" key="2">
    <source>
        <dbReference type="Proteomes" id="UP000258016"/>
    </source>
</evidence>
<organism evidence="1 2">
    <name type="scientific">Blastomonas fulva</name>
    <dbReference type="NCBI Taxonomy" id="1550728"/>
    <lineage>
        <taxon>Bacteria</taxon>
        <taxon>Pseudomonadati</taxon>
        <taxon>Pseudomonadota</taxon>
        <taxon>Alphaproteobacteria</taxon>
        <taxon>Sphingomonadales</taxon>
        <taxon>Sphingomonadaceae</taxon>
        <taxon>Blastomonas</taxon>
    </lineage>
</organism>
<dbReference type="Proteomes" id="UP000258016">
    <property type="component" value="Chromosome"/>
</dbReference>
<reference evidence="1 2" key="1">
    <citation type="submission" date="2017-03" db="EMBL/GenBank/DDBJ databases">
        <title>Complete genome sequence of Blastomonas fulva degrading microcsystin LR.</title>
        <authorList>
            <person name="Lee H.-g."/>
            <person name="Jin L."/>
            <person name="oh H.-M."/>
        </authorList>
    </citation>
    <scope>NUCLEOTIDE SEQUENCE [LARGE SCALE GENOMIC DNA]</scope>
    <source>
        <strain evidence="1 2">T2</strain>
    </source>
</reference>
<protein>
    <recommendedName>
        <fullName evidence="3">HIRAN domain-containing protein</fullName>
    </recommendedName>
</protein>
<evidence type="ECO:0000313" key="1">
    <source>
        <dbReference type="EMBL" id="ASR50582.1"/>
    </source>
</evidence>